<evidence type="ECO:0000313" key="7">
    <source>
        <dbReference type="EMBL" id="KAJ8411292.1"/>
    </source>
</evidence>
<gene>
    <name evidence="7" type="ORF">AAFF_G00172980</name>
</gene>
<keyword evidence="4" id="KW-1133">Transmembrane helix</keyword>
<sequence length="509" mass="57297">MKAAVPLLFIVCRVLTLDHGFDKTHNCRPQCSQGLQCRDKLHSSFAPCTRRPKLLNSTIVHGVSVTTVMECEGKQRCSLRLKVTSSVQINEHLQGVSVCVMTAGMLERCREVHFHRKSRDRLTGQQVEVQNGCFEVGPGQDVHVTLKTVPNYCDVAWSQRYHVQGCHSGDLRNNLPECITGKISYTVDTDRRELSVRISDMLEDRNYHLRLCHLWNACAGTGAYTQFKKEEPLKEATLSYSRALPCLCIEGWSAMVDALRVQACPFRNRTEELWAGVTFDPEEEALSWEQACPVEVVTTLCRREGENTCLDLVNSSRTPLMRKVRYTRVDPNPKLCMKFTTEAGSWIKCPFEDRNFQAWDLTLGSGAGWRQAIVTAQIRAQLSLRLCQNSEPSNCDDIISIPTEKHGSVAVNLTMDMCASNTCILMQRTDVQFSIPVLRCDIRCSDGRRLEDIGDRWDVEAMLVLAVGCLALVMAAVFIGNLVLSVYHRRQIGVQLFQKDTAQTKSTLA</sequence>
<reference evidence="7" key="1">
    <citation type="journal article" date="2023" name="Science">
        <title>Genome structures resolve the early diversification of teleost fishes.</title>
        <authorList>
            <person name="Parey E."/>
            <person name="Louis A."/>
            <person name="Montfort J."/>
            <person name="Bouchez O."/>
            <person name="Roques C."/>
            <person name="Iampietro C."/>
            <person name="Lluch J."/>
            <person name="Castinel A."/>
            <person name="Donnadieu C."/>
            <person name="Desvignes T."/>
            <person name="Floi Bucao C."/>
            <person name="Jouanno E."/>
            <person name="Wen M."/>
            <person name="Mejri S."/>
            <person name="Dirks R."/>
            <person name="Jansen H."/>
            <person name="Henkel C."/>
            <person name="Chen W.J."/>
            <person name="Zahm M."/>
            <person name="Cabau C."/>
            <person name="Klopp C."/>
            <person name="Thompson A.W."/>
            <person name="Robinson-Rechavi M."/>
            <person name="Braasch I."/>
            <person name="Lecointre G."/>
            <person name="Bobe J."/>
            <person name="Postlethwait J.H."/>
            <person name="Berthelot C."/>
            <person name="Roest Crollius H."/>
            <person name="Guiguen Y."/>
        </authorList>
    </citation>
    <scope>NUCLEOTIDE SEQUENCE</scope>
    <source>
        <strain evidence="7">NC1722</strain>
    </source>
</reference>
<dbReference type="EMBL" id="JAINUG010000023">
    <property type="protein sequence ID" value="KAJ8411292.1"/>
    <property type="molecule type" value="Genomic_DNA"/>
</dbReference>
<evidence type="ECO:0000256" key="4">
    <source>
        <dbReference type="SAM" id="Phobius"/>
    </source>
</evidence>
<dbReference type="Proteomes" id="UP001221898">
    <property type="component" value="Unassembled WGS sequence"/>
</dbReference>
<keyword evidence="2" id="KW-1003">Cell membrane</keyword>
<evidence type="ECO:0000256" key="5">
    <source>
        <dbReference type="SAM" id="SignalP"/>
    </source>
</evidence>
<keyword evidence="8" id="KW-1185">Reference proteome</keyword>
<comment type="caution">
    <text evidence="7">The sequence shown here is derived from an EMBL/GenBank/DDBJ whole genome shotgun (WGS) entry which is preliminary data.</text>
</comment>
<comment type="subcellular location">
    <subcellularLocation>
        <location evidence="1">Cell membrane</location>
        <topology evidence="1">Single-pass type I membrane protein</topology>
    </subcellularLocation>
</comment>
<name>A0AAD7T027_9TELE</name>
<dbReference type="PANTHER" id="PTHR15583">
    <property type="entry name" value="INTERLEUKIN-17 RECEPTOR"/>
    <property type="match status" value="1"/>
</dbReference>
<feature type="signal peptide" evidence="5">
    <location>
        <begin position="1"/>
        <end position="16"/>
    </location>
</feature>
<accession>A0AAD7T027</accession>
<dbReference type="GO" id="GO:0030368">
    <property type="term" value="F:interleukin-17 receptor activity"/>
    <property type="evidence" value="ECO:0007669"/>
    <property type="project" value="InterPro"/>
</dbReference>
<organism evidence="7 8">
    <name type="scientific">Aldrovandia affinis</name>
    <dbReference type="NCBI Taxonomy" id="143900"/>
    <lineage>
        <taxon>Eukaryota</taxon>
        <taxon>Metazoa</taxon>
        <taxon>Chordata</taxon>
        <taxon>Craniata</taxon>
        <taxon>Vertebrata</taxon>
        <taxon>Euteleostomi</taxon>
        <taxon>Actinopterygii</taxon>
        <taxon>Neopterygii</taxon>
        <taxon>Teleostei</taxon>
        <taxon>Notacanthiformes</taxon>
        <taxon>Halosauridae</taxon>
        <taxon>Aldrovandia</taxon>
    </lineage>
</organism>
<dbReference type="Pfam" id="PF15037">
    <property type="entry name" value="IL17_R_N"/>
    <property type="match status" value="1"/>
</dbReference>
<keyword evidence="4" id="KW-0812">Transmembrane</keyword>
<dbReference type="InterPro" id="IPR027841">
    <property type="entry name" value="IL-17_rcpt_C/E_N"/>
</dbReference>
<dbReference type="PANTHER" id="PTHR15583:SF10">
    <property type="entry name" value="INTERLEUKIN-17 RECEPTOR E-LIKE-RELATED"/>
    <property type="match status" value="1"/>
</dbReference>
<dbReference type="InterPro" id="IPR039465">
    <property type="entry name" value="IL-17_rcpt-like"/>
</dbReference>
<feature type="domain" description="Interleukin-17 receptor C/E N-terminal" evidence="6">
    <location>
        <begin position="77"/>
        <end position="433"/>
    </location>
</feature>
<dbReference type="AlphaFoldDB" id="A0AAD7T027"/>
<keyword evidence="3 5" id="KW-0732">Signal</keyword>
<evidence type="ECO:0000256" key="1">
    <source>
        <dbReference type="ARBA" id="ARBA00004251"/>
    </source>
</evidence>
<evidence type="ECO:0000259" key="6">
    <source>
        <dbReference type="Pfam" id="PF15037"/>
    </source>
</evidence>
<evidence type="ECO:0000256" key="3">
    <source>
        <dbReference type="ARBA" id="ARBA00022729"/>
    </source>
</evidence>
<feature type="chain" id="PRO_5042278479" description="Interleukin-17 receptor C/E N-terminal domain-containing protein" evidence="5">
    <location>
        <begin position="17"/>
        <end position="509"/>
    </location>
</feature>
<dbReference type="InterPro" id="IPR038683">
    <property type="entry name" value="IL17RA/B_FnIII-like_1_sf"/>
</dbReference>
<feature type="transmembrane region" description="Helical" evidence="4">
    <location>
        <begin position="461"/>
        <end position="484"/>
    </location>
</feature>
<keyword evidence="4" id="KW-0472">Membrane</keyword>
<protein>
    <recommendedName>
        <fullName evidence="6">Interleukin-17 receptor C/E N-terminal domain-containing protein</fullName>
    </recommendedName>
</protein>
<dbReference type="GO" id="GO:0005886">
    <property type="term" value="C:plasma membrane"/>
    <property type="evidence" value="ECO:0007669"/>
    <property type="project" value="UniProtKB-SubCell"/>
</dbReference>
<evidence type="ECO:0000256" key="2">
    <source>
        <dbReference type="ARBA" id="ARBA00022475"/>
    </source>
</evidence>
<evidence type="ECO:0000313" key="8">
    <source>
        <dbReference type="Proteomes" id="UP001221898"/>
    </source>
</evidence>
<dbReference type="Gene3D" id="2.60.40.2160">
    <property type="entry name" value="Interleukin-17 receptor A/B, fibronectin-III-like domain 1"/>
    <property type="match status" value="1"/>
</dbReference>
<proteinExistence type="predicted"/>